<protein>
    <recommendedName>
        <fullName evidence="4">Fap</fullName>
    </recommendedName>
</protein>
<organism evidence="2 3">
    <name type="scientific">Pseudomonas putida</name>
    <name type="common">Arthrobacter siderocapsulatus</name>
    <dbReference type="NCBI Taxonomy" id="303"/>
    <lineage>
        <taxon>Bacteria</taxon>
        <taxon>Pseudomonadati</taxon>
        <taxon>Pseudomonadota</taxon>
        <taxon>Gammaproteobacteria</taxon>
        <taxon>Pseudomonadales</taxon>
        <taxon>Pseudomonadaceae</taxon>
        <taxon>Pseudomonas</taxon>
    </lineage>
</organism>
<evidence type="ECO:0000313" key="3">
    <source>
        <dbReference type="Proteomes" id="UP000186736"/>
    </source>
</evidence>
<feature type="chain" id="PRO_5012773889" description="Fap" evidence="1">
    <location>
        <begin position="30"/>
        <end position="156"/>
    </location>
</feature>
<keyword evidence="1" id="KW-0732">Signal</keyword>
<dbReference type="Proteomes" id="UP000186736">
    <property type="component" value="Unassembled WGS sequence"/>
</dbReference>
<evidence type="ECO:0000256" key="1">
    <source>
        <dbReference type="SAM" id="SignalP"/>
    </source>
</evidence>
<gene>
    <name evidence="2" type="ORF">PSEMO_33480</name>
</gene>
<evidence type="ECO:0000313" key="2">
    <source>
        <dbReference type="EMBL" id="OLS61804.1"/>
    </source>
</evidence>
<dbReference type="AlphaFoldDB" id="A0A1Q9R329"/>
<evidence type="ECO:0008006" key="4">
    <source>
        <dbReference type="Google" id="ProtNLM"/>
    </source>
</evidence>
<feature type="signal peptide" evidence="1">
    <location>
        <begin position="1"/>
        <end position="29"/>
    </location>
</feature>
<reference evidence="2 3" key="1">
    <citation type="submission" date="2016-10" db="EMBL/GenBank/DDBJ databases">
        <title>Genome Sequence of Pseudomonas putida GM4FR.</title>
        <authorList>
            <person name="Poehlein A."/>
            <person name="Wemheuer F."/>
            <person name="Hollensteiner J."/>
            <person name="Wemheuer B."/>
        </authorList>
    </citation>
    <scope>NUCLEOTIDE SEQUENCE [LARGE SCALE GENOMIC DNA]</scope>
    <source>
        <strain evidence="2 3">GM4FR</strain>
    </source>
</reference>
<sequence length="156" mass="15143">MGNHNKSLLHLVLAGCALGASLLAAQAQAEGNGVVVLTRDVKARPAIRQERPDPNPTTVNTNASARIVGQTSNELSDGDFASVASGSTVNRVLLPDAGGVRGLNAMPNTLPGVGGVNGLGGSAGGAGAGAGAGISNRVGGAISTGLAPLQMLTGSK</sequence>
<proteinExistence type="predicted"/>
<accession>A0A1Q9R329</accession>
<dbReference type="OrthoDB" id="7024471at2"/>
<dbReference type="EMBL" id="MKZO01000027">
    <property type="protein sequence ID" value="OLS61804.1"/>
    <property type="molecule type" value="Genomic_DNA"/>
</dbReference>
<comment type="caution">
    <text evidence="2">The sequence shown here is derived from an EMBL/GenBank/DDBJ whole genome shotgun (WGS) entry which is preliminary data.</text>
</comment>
<name>A0A1Q9R329_PSEPU</name>